<dbReference type="AlphaFoldDB" id="A0A7W7KG42"/>
<proteinExistence type="predicted"/>
<organism evidence="1 2">
    <name type="scientific">Pseudomonas nitroreducens</name>
    <dbReference type="NCBI Taxonomy" id="46680"/>
    <lineage>
        <taxon>Bacteria</taxon>
        <taxon>Pseudomonadati</taxon>
        <taxon>Pseudomonadota</taxon>
        <taxon>Gammaproteobacteria</taxon>
        <taxon>Pseudomonadales</taxon>
        <taxon>Pseudomonadaceae</taxon>
        <taxon>Pseudomonas</taxon>
    </lineage>
</organism>
<sequence>MNIIDATPPANLPDLIIVMDREVADKHCGNGIHLRIKLPNNGVDIVRLENESTLPGAVSKFKAMGFEPKHYMFTHAATPSLIPEGAL</sequence>
<protein>
    <submittedName>
        <fullName evidence="1">Uncharacterized protein</fullName>
    </submittedName>
</protein>
<evidence type="ECO:0000313" key="1">
    <source>
        <dbReference type="EMBL" id="MBB4861669.1"/>
    </source>
</evidence>
<reference evidence="1 2" key="1">
    <citation type="submission" date="2020-08" db="EMBL/GenBank/DDBJ databases">
        <title>Functional genomics of gut bacteria from endangered species of beetles.</title>
        <authorList>
            <person name="Carlos-Shanley C."/>
        </authorList>
    </citation>
    <scope>NUCLEOTIDE SEQUENCE [LARGE SCALE GENOMIC DNA]</scope>
    <source>
        <strain evidence="1 2">S00179</strain>
    </source>
</reference>
<comment type="caution">
    <text evidence="1">The sequence shown here is derived from an EMBL/GenBank/DDBJ whole genome shotgun (WGS) entry which is preliminary data.</text>
</comment>
<name>A0A7W7KG42_PSENT</name>
<dbReference type="EMBL" id="JACHLI010000001">
    <property type="protein sequence ID" value="MBB4861669.1"/>
    <property type="molecule type" value="Genomic_DNA"/>
</dbReference>
<gene>
    <name evidence="1" type="ORF">HNP46_000480</name>
</gene>
<dbReference type="RefSeq" id="WP_184585921.1">
    <property type="nucleotide sequence ID" value="NZ_JACHLI010000001.1"/>
</dbReference>
<evidence type="ECO:0000313" key="2">
    <source>
        <dbReference type="Proteomes" id="UP000566995"/>
    </source>
</evidence>
<dbReference type="Proteomes" id="UP000566995">
    <property type="component" value="Unassembled WGS sequence"/>
</dbReference>
<accession>A0A7W7KG42</accession>